<gene>
    <name evidence="2" type="ORF">mellemsur_26</name>
</gene>
<dbReference type="InterPro" id="IPR016181">
    <property type="entry name" value="Acyl_CoA_acyltransferase"/>
</dbReference>
<dbReference type="Proteomes" id="UP000464219">
    <property type="component" value="Segment"/>
</dbReference>
<sequence>MKVSTMGNTSHTTMPLDIRRAVAEGIQAERPWSDLSPDVIVDSMYEATASGCVDVYITDDDGSLMAVAHIGRLFDIHVGEMVVVMASYVWPQYRNRGVMRAILRVLKDVARSAGVRWCGYSHMVRPYVQEYRFIDLEKP</sequence>
<evidence type="ECO:0000259" key="1">
    <source>
        <dbReference type="Pfam" id="PF00583"/>
    </source>
</evidence>
<dbReference type="Gene3D" id="3.40.630.30">
    <property type="match status" value="1"/>
</dbReference>
<dbReference type="SUPFAM" id="SSF55729">
    <property type="entry name" value="Acyl-CoA N-acyltransferases (Nat)"/>
    <property type="match status" value="1"/>
</dbReference>
<feature type="domain" description="N-acetyltransferase" evidence="1">
    <location>
        <begin position="31"/>
        <end position="115"/>
    </location>
</feature>
<dbReference type="Pfam" id="PF00583">
    <property type="entry name" value="Acetyltransf_1"/>
    <property type="match status" value="1"/>
</dbReference>
<proteinExistence type="predicted"/>
<name>A0A6B9WIT9_9CAUD</name>
<dbReference type="GO" id="GO:0016747">
    <property type="term" value="F:acyltransferase activity, transferring groups other than amino-acyl groups"/>
    <property type="evidence" value="ECO:0007669"/>
    <property type="project" value="InterPro"/>
</dbReference>
<dbReference type="EMBL" id="MN850570">
    <property type="protein sequence ID" value="QHR65427.1"/>
    <property type="molecule type" value="Genomic_DNA"/>
</dbReference>
<evidence type="ECO:0000313" key="3">
    <source>
        <dbReference type="Proteomes" id="UP000464219"/>
    </source>
</evidence>
<dbReference type="InterPro" id="IPR000182">
    <property type="entry name" value="GNAT_dom"/>
</dbReference>
<keyword evidence="3" id="KW-1185">Reference proteome</keyword>
<organism evidence="2 3">
    <name type="scientific">Escherichia phage mellemsur</name>
    <dbReference type="NCBI Taxonomy" id="2696418"/>
    <lineage>
        <taxon>Viruses</taxon>
        <taxon>Duplodnaviria</taxon>
        <taxon>Heunggongvirae</taxon>
        <taxon>Uroviricota</taxon>
        <taxon>Caudoviricetes</taxon>
        <taxon>Autographivirales</taxon>
        <taxon>Autoscriptoviridae</taxon>
        <taxon>Stentvirinae</taxon>
        <taxon>Bonnellvirus</taxon>
        <taxon>Bonnellvirus mellemsur</taxon>
    </lineage>
</organism>
<protein>
    <recommendedName>
        <fullName evidence="1">N-acetyltransferase domain-containing protein</fullName>
    </recommendedName>
</protein>
<dbReference type="CDD" id="cd04301">
    <property type="entry name" value="NAT_SF"/>
    <property type="match status" value="1"/>
</dbReference>
<accession>A0A6B9WIT9</accession>
<reference evidence="3" key="1">
    <citation type="submission" date="2019-12" db="EMBL/GenBank/DDBJ databases">
        <authorList>
            <person name="Olsen N.S."/>
            <person name="Junco L.M.F."/>
            <person name="Kot W."/>
            <person name="Hansen L.H."/>
        </authorList>
    </citation>
    <scope>NUCLEOTIDE SEQUENCE [LARGE SCALE GENOMIC DNA]</scope>
</reference>
<evidence type="ECO:0000313" key="2">
    <source>
        <dbReference type="EMBL" id="QHR65427.1"/>
    </source>
</evidence>